<keyword evidence="3" id="KW-1185">Reference proteome</keyword>
<dbReference type="Proteomes" id="UP000192247">
    <property type="component" value="Unassembled WGS sequence"/>
</dbReference>
<dbReference type="EMBL" id="MNPL01000211">
    <property type="protein sequence ID" value="OQR80225.1"/>
    <property type="molecule type" value="Genomic_DNA"/>
</dbReference>
<evidence type="ECO:0000313" key="2">
    <source>
        <dbReference type="EMBL" id="OQR80225.1"/>
    </source>
</evidence>
<feature type="non-terminal residue" evidence="2">
    <location>
        <position position="340"/>
    </location>
</feature>
<accession>A0A1V9Y3E4</accession>
<reference evidence="2 3" key="1">
    <citation type="journal article" date="2017" name="Gigascience">
        <title>Draft genome of the honey bee ectoparasitic mite, Tropilaelaps mercedesae, is shaped by the parasitic life history.</title>
        <authorList>
            <person name="Dong X."/>
            <person name="Armstrong S.D."/>
            <person name="Xia D."/>
            <person name="Makepeace B.L."/>
            <person name="Darby A.C."/>
            <person name="Kadowaki T."/>
        </authorList>
    </citation>
    <scope>NUCLEOTIDE SEQUENCE [LARGE SCALE GENOMIC DNA]</scope>
    <source>
        <strain evidence="2">Wuxi-XJTLU</strain>
    </source>
</reference>
<dbReference type="AlphaFoldDB" id="A0A1V9Y3E4"/>
<feature type="region of interest" description="Disordered" evidence="1">
    <location>
        <begin position="247"/>
        <end position="274"/>
    </location>
</feature>
<comment type="caution">
    <text evidence="2">The sequence shown here is derived from an EMBL/GenBank/DDBJ whole genome shotgun (WGS) entry which is preliminary data.</text>
</comment>
<protein>
    <submittedName>
        <fullName evidence="2">Uncharacterized protein</fullName>
    </submittedName>
</protein>
<dbReference type="OrthoDB" id="8186940at2759"/>
<evidence type="ECO:0000313" key="3">
    <source>
        <dbReference type="Proteomes" id="UP000192247"/>
    </source>
</evidence>
<proteinExistence type="predicted"/>
<dbReference type="InterPro" id="IPR006631">
    <property type="entry name" value="DM4_12"/>
</dbReference>
<dbReference type="Pfam" id="PF07841">
    <property type="entry name" value="DM4_12"/>
    <property type="match status" value="2"/>
</dbReference>
<evidence type="ECO:0000256" key="1">
    <source>
        <dbReference type="SAM" id="MobiDB-lite"/>
    </source>
</evidence>
<sequence>MCVIEVGPSPDQDNDNLANTVHSEEIVSHRRLARSAEPTIPLNILQRLQLYKAISMSLSKIGVGSGETCVLRAICEAAMTPPATDEVLVGELVGVALNVAVLTTTIVLWGSTANATLHDKHQHSAQPSVSWGPFSIIAPSDPQAGLTVTTQNPNDGATDISLGERTNAFTTQPTNEASPSHEDNVRYFEVPEGIASIVLQPTLKKRISIDRSSDLFVGIACPIEIAIAHPALQRAELFENQNKALPRNRRHVQNEASEEPERETVLGGQNQNEARKRARSAVPAKVLQRLHIFQSIEATTSTTGLPYGRECIQRAICESAKFRLAEDDQLMAEILIIMLR</sequence>
<gene>
    <name evidence="2" type="ORF">BIW11_05202</name>
</gene>
<dbReference type="InParanoid" id="A0A1V9Y3E4"/>
<name>A0A1V9Y3E4_9ACAR</name>
<dbReference type="PANTHER" id="PTHR21398:SF6">
    <property type="entry name" value="AGAP007094-PA"/>
    <property type="match status" value="1"/>
</dbReference>
<dbReference type="PANTHER" id="PTHR21398">
    <property type="entry name" value="AGAP007094-PA"/>
    <property type="match status" value="1"/>
</dbReference>
<organism evidence="2 3">
    <name type="scientific">Tropilaelaps mercedesae</name>
    <dbReference type="NCBI Taxonomy" id="418985"/>
    <lineage>
        <taxon>Eukaryota</taxon>
        <taxon>Metazoa</taxon>
        <taxon>Ecdysozoa</taxon>
        <taxon>Arthropoda</taxon>
        <taxon>Chelicerata</taxon>
        <taxon>Arachnida</taxon>
        <taxon>Acari</taxon>
        <taxon>Parasitiformes</taxon>
        <taxon>Mesostigmata</taxon>
        <taxon>Gamasina</taxon>
        <taxon>Dermanyssoidea</taxon>
        <taxon>Laelapidae</taxon>
        <taxon>Tropilaelaps</taxon>
    </lineage>
</organism>